<dbReference type="GO" id="GO:0003700">
    <property type="term" value="F:DNA-binding transcription factor activity"/>
    <property type="evidence" value="ECO:0007669"/>
    <property type="project" value="InterPro"/>
</dbReference>
<dbReference type="PRINTS" id="PR00598">
    <property type="entry name" value="HTHMARR"/>
</dbReference>
<evidence type="ECO:0000313" key="5">
    <source>
        <dbReference type="EMBL" id="QKN23465.1"/>
    </source>
</evidence>
<dbReference type="Pfam" id="PF01047">
    <property type="entry name" value="MarR"/>
    <property type="match status" value="1"/>
</dbReference>
<dbReference type="AlphaFoldDB" id="A0A859DPU2"/>
<dbReference type="CDD" id="cd00090">
    <property type="entry name" value="HTH_ARSR"/>
    <property type="match status" value="1"/>
</dbReference>
<dbReference type="GO" id="GO:0003677">
    <property type="term" value="F:DNA binding"/>
    <property type="evidence" value="ECO:0007669"/>
    <property type="project" value="UniProtKB-KW"/>
</dbReference>
<dbReference type="SUPFAM" id="SSF46785">
    <property type="entry name" value="Winged helix' DNA-binding domain"/>
    <property type="match status" value="1"/>
</dbReference>
<sequence length="144" mass="16581">MMNAKHSRLFAAASRVRKTSGRMHRLSGITPGEWFVLCHLLHLQQEHDVRASDLGRQIHMSRSAISQMLRSLEQKGLIERTNSERDRRVVYVRMTDSGRDRYQELTAVMAEKMDRVLGSLGEEKEEQLTSLLNELADAMQDELT</sequence>
<reference evidence="5 6" key="1">
    <citation type="submission" date="2019-11" db="EMBL/GenBank/DDBJ databases">
        <authorList>
            <person name="Ren C."/>
            <person name="Wang H."/>
            <person name="Xu Y."/>
        </authorList>
    </citation>
    <scope>NUCLEOTIDE SEQUENCE [LARGE SCALE GENOMIC DNA]</scope>
    <source>
        <strain evidence="5 6">LBM 19010</strain>
    </source>
</reference>
<evidence type="ECO:0000256" key="3">
    <source>
        <dbReference type="ARBA" id="ARBA00023163"/>
    </source>
</evidence>
<dbReference type="PANTHER" id="PTHR33164:SF43">
    <property type="entry name" value="HTH-TYPE TRANSCRIPTIONAL REPRESSOR YETL"/>
    <property type="match status" value="1"/>
</dbReference>
<organism evidence="5 6">
    <name type="scientific">Caproicibacterium lactatifermentans</name>
    <dbReference type="NCBI Taxonomy" id="2666138"/>
    <lineage>
        <taxon>Bacteria</taxon>
        <taxon>Bacillati</taxon>
        <taxon>Bacillota</taxon>
        <taxon>Clostridia</taxon>
        <taxon>Eubacteriales</taxon>
        <taxon>Oscillospiraceae</taxon>
        <taxon>Caproicibacterium</taxon>
    </lineage>
</organism>
<keyword evidence="1" id="KW-0805">Transcription regulation</keyword>
<dbReference type="InterPro" id="IPR039422">
    <property type="entry name" value="MarR/SlyA-like"/>
</dbReference>
<dbReference type="PROSITE" id="PS50995">
    <property type="entry name" value="HTH_MARR_2"/>
    <property type="match status" value="1"/>
</dbReference>
<dbReference type="PROSITE" id="PS01117">
    <property type="entry name" value="HTH_MARR_1"/>
    <property type="match status" value="1"/>
</dbReference>
<keyword evidence="3" id="KW-0804">Transcription</keyword>
<dbReference type="InterPro" id="IPR011991">
    <property type="entry name" value="ArsR-like_HTH"/>
</dbReference>
<dbReference type="InterPro" id="IPR036390">
    <property type="entry name" value="WH_DNA-bd_sf"/>
</dbReference>
<dbReference type="InterPro" id="IPR000835">
    <property type="entry name" value="HTH_MarR-typ"/>
</dbReference>
<accession>A0A859DPU2</accession>
<dbReference type="Gene3D" id="1.10.10.10">
    <property type="entry name" value="Winged helix-like DNA-binding domain superfamily/Winged helix DNA-binding domain"/>
    <property type="match status" value="1"/>
</dbReference>
<evidence type="ECO:0000313" key="6">
    <source>
        <dbReference type="Proteomes" id="UP000501316"/>
    </source>
</evidence>
<dbReference type="GO" id="GO:0006950">
    <property type="term" value="P:response to stress"/>
    <property type="evidence" value="ECO:0007669"/>
    <property type="project" value="TreeGrafter"/>
</dbReference>
<evidence type="ECO:0000256" key="1">
    <source>
        <dbReference type="ARBA" id="ARBA00023015"/>
    </source>
</evidence>
<feature type="domain" description="HTH marR-type" evidence="4">
    <location>
        <begin position="1"/>
        <end position="137"/>
    </location>
</feature>
<evidence type="ECO:0000256" key="2">
    <source>
        <dbReference type="ARBA" id="ARBA00023125"/>
    </source>
</evidence>
<dbReference type="SMART" id="SM00347">
    <property type="entry name" value="HTH_MARR"/>
    <property type="match status" value="1"/>
</dbReference>
<proteinExistence type="predicted"/>
<evidence type="ECO:0000259" key="4">
    <source>
        <dbReference type="PROSITE" id="PS50995"/>
    </source>
</evidence>
<dbReference type="Proteomes" id="UP000501316">
    <property type="component" value="Chromosome"/>
</dbReference>
<dbReference type="InterPro" id="IPR023187">
    <property type="entry name" value="Tscrpt_reg_MarR-type_CS"/>
</dbReference>
<protein>
    <submittedName>
        <fullName evidence="5">MarR family transcriptional regulator</fullName>
    </submittedName>
</protein>
<dbReference type="PANTHER" id="PTHR33164">
    <property type="entry name" value="TRANSCRIPTIONAL REGULATOR, MARR FAMILY"/>
    <property type="match status" value="1"/>
</dbReference>
<dbReference type="EMBL" id="CP046051">
    <property type="protein sequence ID" value="QKN23465.1"/>
    <property type="molecule type" value="Genomic_DNA"/>
</dbReference>
<keyword evidence="2" id="KW-0238">DNA-binding</keyword>
<dbReference type="InterPro" id="IPR036388">
    <property type="entry name" value="WH-like_DNA-bd_sf"/>
</dbReference>
<dbReference type="KEGG" id="clf:GJQ69_02540"/>
<name>A0A859DPU2_9FIRM</name>
<gene>
    <name evidence="5" type="ORF">GJQ69_02540</name>
</gene>